<sequence length="90" mass="10024">YIFGHNNASPNTNNFVELEANTAIFKAHPTSRLSSLATTNDDYFKKCAPVVTCTPDDKYRTYNGSCNNLQNPSWGAALTPFYRLIKPSSM</sequence>
<dbReference type="InterPro" id="IPR010255">
    <property type="entry name" value="Haem_peroxidase_sf"/>
</dbReference>
<dbReference type="GO" id="GO:0020037">
    <property type="term" value="F:heme binding"/>
    <property type="evidence" value="ECO:0007669"/>
    <property type="project" value="InterPro"/>
</dbReference>
<dbReference type="PANTHER" id="PTHR11475:SF4">
    <property type="entry name" value="CHORION PEROXIDASE"/>
    <property type="match status" value="1"/>
</dbReference>
<organism evidence="5 6">
    <name type="scientific">Aphis craccivora</name>
    <name type="common">Cowpea aphid</name>
    <dbReference type="NCBI Taxonomy" id="307492"/>
    <lineage>
        <taxon>Eukaryota</taxon>
        <taxon>Metazoa</taxon>
        <taxon>Ecdysozoa</taxon>
        <taxon>Arthropoda</taxon>
        <taxon>Hexapoda</taxon>
        <taxon>Insecta</taxon>
        <taxon>Pterygota</taxon>
        <taxon>Neoptera</taxon>
        <taxon>Paraneoptera</taxon>
        <taxon>Hemiptera</taxon>
        <taxon>Sternorrhyncha</taxon>
        <taxon>Aphidomorpha</taxon>
        <taxon>Aphidoidea</taxon>
        <taxon>Aphididae</taxon>
        <taxon>Aphidini</taxon>
        <taxon>Aphis</taxon>
        <taxon>Aphis</taxon>
    </lineage>
</organism>
<evidence type="ECO:0000256" key="1">
    <source>
        <dbReference type="ARBA" id="ARBA00004613"/>
    </source>
</evidence>
<keyword evidence="6" id="KW-1185">Reference proteome</keyword>
<name>A0A6G0VVC7_APHCR</name>
<feature type="non-terminal residue" evidence="5">
    <location>
        <position position="1"/>
    </location>
</feature>
<accession>A0A6G0VVC7</accession>
<dbReference type="AlphaFoldDB" id="A0A6G0VVC7"/>
<reference evidence="5 6" key="1">
    <citation type="submission" date="2019-08" db="EMBL/GenBank/DDBJ databases">
        <title>Whole genome of Aphis craccivora.</title>
        <authorList>
            <person name="Voronova N.V."/>
            <person name="Shulinski R.S."/>
            <person name="Bandarenka Y.V."/>
            <person name="Zhorov D.G."/>
            <person name="Warner D."/>
        </authorList>
    </citation>
    <scope>NUCLEOTIDE SEQUENCE [LARGE SCALE GENOMIC DNA]</scope>
    <source>
        <strain evidence="5">180601</strain>
        <tissue evidence="5">Whole Body</tissue>
    </source>
</reference>
<dbReference type="InterPro" id="IPR019791">
    <property type="entry name" value="Haem_peroxidase_animal"/>
</dbReference>
<protein>
    <submittedName>
        <fullName evidence="5">Peroxidase-like</fullName>
    </submittedName>
</protein>
<evidence type="ECO:0000256" key="3">
    <source>
        <dbReference type="ARBA" id="ARBA00022559"/>
    </source>
</evidence>
<dbReference type="Gene3D" id="1.10.640.10">
    <property type="entry name" value="Haem peroxidase domain superfamily, animal type"/>
    <property type="match status" value="1"/>
</dbReference>
<evidence type="ECO:0000256" key="4">
    <source>
        <dbReference type="ARBA" id="ARBA00023180"/>
    </source>
</evidence>
<keyword evidence="2" id="KW-0964">Secreted</keyword>
<dbReference type="InterPro" id="IPR037120">
    <property type="entry name" value="Haem_peroxidase_sf_animal"/>
</dbReference>
<dbReference type="GO" id="GO:0006979">
    <property type="term" value="P:response to oxidative stress"/>
    <property type="evidence" value="ECO:0007669"/>
    <property type="project" value="InterPro"/>
</dbReference>
<proteinExistence type="predicted"/>
<gene>
    <name evidence="5" type="ORF">FWK35_00038953</name>
</gene>
<keyword evidence="3 5" id="KW-0560">Oxidoreductase</keyword>
<keyword evidence="4" id="KW-0325">Glycoprotein</keyword>
<evidence type="ECO:0000313" key="6">
    <source>
        <dbReference type="Proteomes" id="UP000478052"/>
    </source>
</evidence>
<dbReference type="SUPFAM" id="SSF48113">
    <property type="entry name" value="Heme-dependent peroxidases"/>
    <property type="match status" value="1"/>
</dbReference>
<keyword evidence="3 5" id="KW-0575">Peroxidase</keyword>
<comment type="caution">
    <text evidence="5">The sequence shown here is derived from an EMBL/GenBank/DDBJ whole genome shotgun (WGS) entry which is preliminary data.</text>
</comment>
<evidence type="ECO:0000313" key="5">
    <source>
        <dbReference type="EMBL" id="KAF0711007.1"/>
    </source>
</evidence>
<dbReference type="GO" id="GO:0004601">
    <property type="term" value="F:peroxidase activity"/>
    <property type="evidence" value="ECO:0007669"/>
    <property type="project" value="UniProtKB-KW"/>
</dbReference>
<evidence type="ECO:0000256" key="2">
    <source>
        <dbReference type="ARBA" id="ARBA00022525"/>
    </source>
</evidence>
<dbReference type="Proteomes" id="UP000478052">
    <property type="component" value="Unassembled WGS sequence"/>
</dbReference>
<dbReference type="GO" id="GO:0005576">
    <property type="term" value="C:extracellular region"/>
    <property type="evidence" value="ECO:0007669"/>
    <property type="project" value="UniProtKB-SubCell"/>
</dbReference>
<comment type="subcellular location">
    <subcellularLocation>
        <location evidence="1">Secreted</location>
    </subcellularLocation>
</comment>
<dbReference type="PROSITE" id="PS50292">
    <property type="entry name" value="PEROXIDASE_3"/>
    <property type="match status" value="1"/>
</dbReference>
<dbReference type="Pfam" id="PF03098">
    <property type="entry name" value="An_peroxidase"/>
    <property type="match status" value="1"/>
</dbReference>
<dbReference type="PANTHER" id="PTHR11475">
    <property type="entry name" value="OXIDASE/PEROXIDASE"/>
    <property type="match status" value="1"/>
</dbReference>
<feature type="non-terminal residue" evidence="5">
    <location>
        <position position="90"/>
    </location>
</feature>
<dbReference type="OrthoDB" id="6628775at2759"/>
<dbReference type="EMBL" id="VUJU01011444">
    <property type="protein sequence ID" value="KAF0711007.1"/>
    <property type="molecule type" value="Genomic_DNA"/>
</dbReference>